<dbReference type="PANTHER" id="PTHR40101">
    <property type="entry name" value="CONSERVED PROTEIN"/>
    <property type="match status" value="1"/>
</dbReference>
<keyword evidence="4" id="KW-0411">Iron-sulfur</keyword>
<dbReference type="AlphaFoldDB" id="A0A0W8F2R6"/>
<keyword evidence="1" id="KW-0004">4Fe-4S</keyword>
<gene>
    <name evidence="6" type="ORF">ASZ90_015201</name>
</gene>
<dbReference type="PROSITE" id="PS51656">
    <property type="entry name" value="4FE4S"/>
    <property type="match status" value="1"/>
</dbReference>
<dbReference type="InterPro" id="IPR019224">
    <property type="entry name" value="DUF2148"/>
</dbReference>
<evidence type="ECO:0000313" key="6">
    <source>
        <dbReference type="EMBL" id="KUG15151.1"/>
    </source>
</evidence>
<dbReference type="EMBL" id="LNQE01001582">
    <property type="protein sequence ID" value="KUG15151.1"/>
    <property type="molecule type" value="Genomic_DNA"/>
</dbReference>
<name>A0A0W8F2R6_9ZZZZ</name>
<evidence type="ECO:0000256" key="2">
    <source>
        <dbReference type="ARBA" id="ARBA00022723"/>
    </source>
</evidence>
<dbReference type="GO" id="GO:0046872">
    <property type="term" value="F:metal ion binding"/>
    <property type="evidence" value="ECO:0007669"/>
    <property type="project" value="UniProtKB-KW"/>
</dbReference>
<organism evidence="6">
    <name type="scientific">hydrocarbon metagenome</name>
    <dbReference type="NCBI Taxonomy" id="938273"/>
    <lineage>
        <taxon>unclassified sequences</taxon>
        <taxon>metagenomes</taxon>
        <taxon>ecological metagenomes</taxon>
    </lineage>
</organism>
<reference evidence="6" key="1">
    <citation type="journal article" date="2015" name="Proc. Natl. Acad. Sci. U.S.A.">
        <title>Networks of energetic and metabolic interactions define dynamics in microbial communities.</title>
        <authorList>
            <person name="Embree M."/>
            <person name="Liu J.K."/>
            <person name="Al-Bassam M.M."/>
            <person name="Zengler K."/>
        </authorList>
    </citation>
    <scope>NUCLEOTIDE SEQUENCE</scope>
</reference>
<accession>A0A0W8F2R6</accession>
<proteinExistence type="predicted"/>
<dbReference type="InterPro" id="IPR007202">
    <property type="entry name" value="4Fe-4S_dom"/>
</dbReference>
<dbReference type="PANTHER" id="PTHR40101:SF1">
    <property type="entry name" value="4FE-4S DOMAIN-CONTAINING PROTEIN"/>
    <property type="match status" value="1"/>
</dbReference>
<evidence type="ECO:0000259" key="5">
    <source>
        <dbReference type="PROSITE" id="PS51656"/>
    </source>
</evidence>
<protein>
    <submittedName>
        <fullName evidence="6">Ferredoxin domain containing protein</fullName>
    </submittedName>
</protein>
<dbReference type="GO" id="GO:0051539">
    <property type="term" value="F:4 iron, 4 sulfur cluster binding"/>
    <property type="evidence" value="ECO:0007669"/>
    <property type="project" value="UniProtKB-KW"/>
</dbReference>
<dbReference type="Pfam" id="PF09918">
    <property type="entry name" value="DUF2148"/>
    <property type="match status" value="1"/>
</dbReference>
<keyword evidence="3" id="KW-0408">Iron</keyword>
<evidence type="ECO:0000256" key="3">
    <source>
        <dbReference type="ARBA" id="ARBA00023004"/>
    </source>
</evidence>
<evidence type="ECO:0000256" key="4">
    <source>
        <dbReference type="ARBA" id="ARBA00023014"/>
    </source>
</evidence>
<sequence>MVLSKCAPFRPVTVTRFPREEQGIFFAEAGIGRESLRGCREYPSPCCIGDSGLPPVTGSVPDGAADHYLTRTSGHQSFFPCTSTCSCMQDKREAVLVAVHLMAIAARTAPKGKGKDSLVTRVVEGGELTLLADEMRIFGEKNDLPFFTRDAGNVAASAACLILGIRGQETLGLNCQGCGYPSCTVMKEAFPITHDQGSPFIGPNCVIKMADLGIAVGSAVKAASLHNLDNRVMYTAGVAARSLGWLPGCTVAYGIPVSITGKNIFFDRTS</sequence>
<comment type="caution">
    <text evidence="6">The sequence shown here is derived from an EMBL/GenBank/DDBJ whole genome shotgun (WGS) entry which is preliminary data.</text>
</comment>
<keyword evidence="2" id="KW-0479">Metal-binding</keyword>
<feature type="domain" description="4Fe-4S" evidence="5">
    <location>
        <begin position="157"/>
        <end position="222"/>
    </location>
</feature>
<evidence type="ECO:0000256" key="1">
    <source>
        <dbReference type="ARBA" id="ARBA00022485"/>
    </source>
</evidence>